<comment type="subcellular location">
    <subcellularLocation>
        <location evidence="1">Membrane</location>
        <topology evidence="1">Multi-pass membrane protein</topology>
    </subcellularLocation>
</comment>
<sequence>MSDTDKETSLAEHSTKRDSSVPLGAHTAAAALRPNEADETAEKATGAAPPDDADLDPNAVGWDGPDDPENPMNWPEWKKWANVVALSIMTILTPLGSSMFAPGVPDIMREFSSTSPTLATFVVSVYVLGFAAGPLVAAPMSEVYGRAVCYNIANVLFLLFAVGTALSTNMGMLIGFRFLMGFAGATPITNGSGTVSDIFPIEQRGKALAVWAMGPLLGPCFGPVAGGYIVQSIGWRWVFWITAIAAGVISIACYFLVTETYHLTLIHRKVARLRKSTGNPNLYNKLEDRSLTHKQHFQRAIVRPIRMLLFVPPIYILALFIAVSYGVLYLMFSTFTFVFSRQYGFDEGTVGLSYLPTGVGMMLGVVTFGAVSDRLIKKIQASGRTPIPEDRLPHWLTLMSGAVIPVALFWYGWATEANTHWIVPMLGIALFCFGLMGVMMCLQTYLVDSYVQYAASVIAALTVLRSLLGALLPLAGLSMYEELGWGWGNSVLAFITLALVPVPMLFRIYGARIRARFPAKL</sequence>
<gene>
    <name evidence="10" type="ORF">S7711_04416</name>
</gene>
<reference evidence="10 11" key="1">
    <citation type="journal article" date="2014" name="BMC Genomics">
        <title>Comparative genome sequencing reveals chemotype-specific gene clusters in the toxigenic black mold Stachybotrys.</title>
        <authorList>
            <person name="Semeiks J."/>
            <person name="Borek D."/>
            <person name="Otwinowski Z."/>
            <person name="Grishin N.V."/>
        </authorList>
    </citation>
    <scope>NUCLEOTIDE SEQUENCE [LARGE SCALE GENOMIC DNA]</scope>
    <source>
        <strain evidence="11">CBS 109288 / IBT 7711</strain>
    </source>
</reference>
<evidence type="ECO:0000256" key="8">
    <source>
        <dbReference type="SAM" id="Phobius"/>
    </source>
</evidence>
<dbReference type="GO" id="GO:0016020">
    <property type="term" value="C:membrane"/>
    <property type="evidence" value="ECO:0007669"/>
    <property type="project" value="UniProtKB-SubCell"/>
</dbReference>
<keyword evidence="3 8" id="KW-0812">Transmembrane</keyword>
<feature type="transmembrane region" description="Helical" evidence="8">
    <location>
        <begin position="352"/>
        <end position="371"/>
    </location>
</feature>
<evidence type="ECO:0000256" key="1">
    <source>
        <dbReference type="ARBA" id="ARBA00004141"/>
    </source>
</evidence>
<keyword evidence="5 8" id="KW-0472">Membrane</keyword>
<dbReference type="InterPro" id="IPR036259">
    <property type="entry name" value="MFS_trans_sf"/>
</dbReference>
<dbReference type="PROSITE" id="PS50850">
    <property type="entry name" value="MFS"/>
    <property type="match status" value="1"/>
</dbReference>
<evidence type="ECO:0000259" key="9">
    <source>
        <dbReference type="PROSITE" id="PS50850"/>
    </source>
</evidence>
<feature type="region of interest" description="Disordered" evidence="7">
    <location>
        <begin position="1"/>
        <end position="71"/>
    </location>
</feature>
<proteinExistence type="inferred from homology"/>
<dbReference type="GO" id="GO:0022857">
    <property type="term" value="F:transmembrane transporter activity"/>
    <property type="evidence" value="ECO:0007669"/>
    <property type="project" value="InterPro"/>
</dbReference>
<feature type="transmembrane region" description="Helical" evidence="8">
    <location>
        <begin position="487"/>
        <end position="506"/>
    </location>
</feature>
<feature type="transmembrane region" description="Helical" evidence="8">
    <location>
        <begin position="237"/>
        <end position="257"/>
    </location>
</feature>
<evidence type="ECO:0000256" key="5">
    <source>
        <dbReference type="ARBA" id="ARBA00023136"/>
    </source>
</evidence>
<dbReference type="PANTHER" id="PTHR23502:SF68">
    <property type="entry name" value="MULTIDRUG TRANSPORTER, PUTATIVE (AFU_ORTHOLOGUE AFUA_3G01120)-RELATED"/>
    <property type="match status" value="1"/>
</dbReference>
<dbReference type="InterPro" id="IPR020846">
    <property type="entry name" value="MFS_dom"/>
</dbReference>
<keyword evidence="4 8" id="KW-1133">Transmembrane helix</keyword>
<feature type="transmembrane region" description="Helical" evidence="8">
    <location>
        <begin position="419"/>
        <end position="442"/>
    </location>
</feature>
<protein>
    <recommendedName>
        <fullName evidence="9">Major facilitator superfamily (MFS) profile domain-containing protein</fullName>
    </recommendedName>
</protein>
<dbReference type="Pfam" id="PF07690">
    <property type="entry name" value="MFS_1"/>
    <property type="match status" value="1"/>
</dbReference>
<dbReference type="Gene3D" id="1.20.1250.20">
    <property type="entry name" value="MFS general substrate transporter like domains"/>
    <property type="match status" value="1"/>
</dbReference>
<feature type="transmembrane region" description="Helical" evidence="8">
    <location>
        <begin position="392"/>
        <end position="413"/>
    </location>
</feature>
<comment type="similarity">
    <text evidence="2">Belongs to the major facilitator superfamily.</text>
</comment>
<dbReference type="FunFam" id="1.20.1250.20:FF:000011">
    <property type="entry name" value="MFS multidrug transporter, putative"/>
    <property type="match status" value="1"/>
</dbReference>
<feature type="transmembrane region" description="Helical" evidence="8">
    <location>
        <begin position="174"/>
        <end position="195"/>
    </location>
</feature>
<evidence type="ECO:0000256" key="2">
    <source>
        <dbReference type="ARBA" id="ARBA00008335"/>
    </source>
</evidence>
<dbReference type="SUPFAM" id="SSF103473">
    <property type="entry name" value="MFS general substrate transporter"/>
    <property type="match status" value="1"/>
</dbReference>
<evidence type="ECO:0000313" key="11">
    <source>
        <dbReference type="Proteomes" id="UP000028045"/>
    </source>
</evidence>
<keyword evidence="11" id="KW-1185">Reference proteome</keyword>
<dbReference type="AlphaFoldDB" id="A0A084B5J8"/>
<evidence type="ECO:0000256" key="6">
    <source>
        <dbReference type="ARBA" id="ARBA00023180"/>
    </source>
</evidence>
<feature type="transmembrane region" description="Helical" evidence="8">
    <location>
        <begin position="148"/>
        <end position="168"/>
    </location>
</feature>
<name>A0A084B5J8_STACB</name>
<evidence type="ECO:0000256" key="7">
    <source>
        <dbReference type="SAM" id="MobiDB-lite"/>
    </source>
</evidence>
<dbReference type="Proteomes" id="UP000028045">
    <property type="component" value="Unassembled WGS sequence"/>
</dbReference>
<dbReference type="OrthoDB" id="5296287at2759"/>
<dbReference type="PANTHER" id="PTHR23502">
    <property type="entry name" value="MAJOR FACILITATOR SUPERFAMILY"/>
    <property type="match status" value="1"/>
</dbReference>
<dbReference type="CDD" id="cd17323">
    <property type="entry name" value="MFS_Tpo1_MDR_like"/>
    <property type="match status" value="1"/>
</dbReference>
<dbReference type="InterPro" id="IPR011701">
    <property type="entry name" value="MFS"/>
</dbReference>
<evidence type="ECO:0000256" key="3">
    <source>
        <dbReference type="ARBA" id="ARBA00022692"/>
    </source>
</evidence>
<dbReference type="HOGENOM" id="CLU_008455_1_2_1"/>
<evidence type="ECO:0000256" key="4">
    <source>
        <dbReference type="ARBA" id="ARBA00022989"/>
    </source>
</evidence>
<feature type="domain" description="Major facilitator superfamily (MFS) profile" evidence="9">
    <location>
        <begin position="82"/>
        <end position="516"/>
    </location>
</feature>
<organism evidence="10 11">
    <name type="scientific">Stachybotrys chartarum (strain CBS 109288 / IBT 7711)</name>
    <name type="common">Toxic black mold</name>
    <name type="synonym">Stilbospora chartarum</name>
    <dbReference type="NCBI Taxonomy" id="1280523"/>
    <lineage>
        <taxon>Eukaryota</taxon>
        <taxon>Fungi</taxon>
        <taxon>Dikarya</taxon>
        <taxon>Ascomycota</taxon>
        <taxon>Pezizomycotina</taxon>
        <taxon>Sordariomycetes</taxon>
        <taxon>Hypocreomycetidae</taxon>
        <taxon>Hypocreales</taxon>
        <taxon>Stachybotryaceae</taxon>
        <taxon>Stachybotrys</taxon>
    </lineage>
</organism>
<keyword evidence="6" id="KW-0325">Glycoprotein</keyword>
<feature type="transmembrane region" description="Helical" evidence="8">
    <location>
        <begin position="80"/>
        <end position="97"/>
    </location>
</feature>
<dbReference type="EMBL" id="KL648012">
    <property type="protein sequence ID" value="KEY72827.1"/>
    <property type="molecule type" value="Genomic_DNA"/>
</dbReference>
<evidence type="ECO:0000313" key="10">
    <source>
        <dbReference type="EMBL" id="KEY72827.1"/>
    </source>
</evidence>
<feature type="transmembrane region" description="Helical" evidence="8">
    <location>
        <begin position="307"/>
        <end position="332"/>
    </location>
</feature>
<feature type="transmembrane region" description="Helical" evidence="8">
    <location>
        <begin position="117"/>
        <end position="136"/>
    </location>
</feature>
<feature type="compositionally biased region" description="Basic and acidic residues" evidence="7">
    <location>
        <begin position="1"/>
        <end position="19"/>
    </location>
</feature>
<feature type="transmembrane region" description="Helical" evidence="8">
    <location>
        <begin position="207"/>
        <end position="231"/>
    </location>
</feature>
<accession>A0A084B5J8</accession>
<feature type="transmembrane region" description="Helical" evidence="8">
    <location>
        <begin position="454"/>
        <end position="475"/>
    </location>
</feature>